<accession>A0A0W8EY70</accession>
<name>A0A0W8EY70_9ZZZZ</name>
<proteinExistence type="predicted"/>
<protein>
    <submittedName>
        <fullName evidence="1">Putative type iis restriction /modification enzyme, n-terminal half</fullName>
    </submittedName>
</protein>
<dbReference type="AlphaFoldDB" id="A0A0W8EY70"/>
<organism evidence="1">
    <name type="scientific">hydrocarbon metagenome</name>
    <dbReference type="NCBI Taxonomy" id="938273"/>
    <lineage>
        <taxon>unclassified sequences</taxon>
        <taxon>metagenomes</taxon>
        <taxon>ecological metagenomes</taxon>
    </lineage>
</organism>
<dbReference type="EMBL" id="LNQE01001718">
    <property type="protein sequence ID" value="KUG13422.1"/>
    <property type="molecule type" value="Genomic_DNA"/>
</dbReference>
<gene>
    <name evidence="1" type="ORF">ASZ90_016375</name>
</gene>
<reference evidence="1" key="1">
    <citation type="journal article" date="2015" name="Proc. Natl. Acad. Sci. U.S.A.">
        <title>Networks of energetic and metabolic interactions define dynamics in microbial communities.</title>
        <authorList>
            <person name="Embree M."/>
            <person name="Liu J.K."/>
            <person name="Al-Bassam M.M."/>
            <person name="Zengler K."/>
        </authorList>
    </citation>
    <scope>NUCLEOTIDE SEQUENCE</scope>
</reference>
<sequence>MPAYIVLKNFPIRTINFSDPADKARHDTMVALVERMLALHRQRADVKTDHEKNLVERQIEATDKQIDALVYELYDLTEEEIRIVEEAGK</sequence>
<comment type="caution">
    <text evidence="1">The sequence shown here is derived from an EMBL/GenBank/DDBJ whole genome shotgun (WGS) entry which is preliminary data.</text>
</comment>
<evidence type="ECO:0000313" key="1">
    <source>
        <dbReference type="EMBL" id="KUG13422.1"/>
    </source>
</evidence>